<reference evidence="4" key="1">
    <citation type="submission" date="2021-01" db="EMBL/GenBank/DDBJ databases">
        <title>A chromosome-scale assembly of European eel, Anguilla anguilla.</title>
        <authorList>
            <person name="Henkel C."/>
            <person name="Jong-Raadsen S.A."/>
            <person name="Dufour S."/>
            <person name="Weltzien F.-A."/>
            <person name="Palstra A.P."/>
            <person name="Pelster B."/>
            <person name="Spaink H.P."/>
            <person name="Van Den Thillart G.E."/>
            <person name="Jansen H."/>
            <person name="Zahm M."/>
            <person name="Klopp C."/>
            <person name="Cedric C."/>
            <person name="Louis A."/>
            <person name="Berthelot C."/>
            <person name="Parey E."/>
            <person name="Roest Crollius H."/>
            <person name="Montfort J."/>
            <person name="Robinson-Rechavi M."/>
            <person name="Bucao C."/>
            <person name="Bouchez O."/>
            <person name="Gislard M."/>
            <person name="Lluch J."/>
            <person name="Milhes M."/>
            <person name="Lampietro C."/>
            <person name="Lopez Roques C."/>
            <person name="Donnadieu C."/>
            <person name="Braasch I."/>
            <person name="Desvignes T."/>
            <person name="Postlethwait J."/>
            <person name="Bobe J."/>
            <person name="Guiguen Y."/>
            <person name="Dirks R."/>
        </authorList>
    </citation>
    <scope>NUCLEOTIDE SEQUENCE</scope>
    <source>
        <strain evidence="4">Tag_6206</strain>
        <tissue evidence="4">Liver</tissue>
    </source>
</reference>
<accession>A0A9D3LXH3</accession>
<feature type="compositionally biased region" description="Polar residues" evidence="2">
    <location>
        <begin position="164"/>
        <end position="180"/>
    </location>
</feature>
<feature type="compositionally biased region" description="Polar residues" evidence="2">
    <location>
        <begin position="896"/>
        <end position="914"/>
    </location>
</feature>
<feature type="compositionally biased region" description="Polar residues" evidence="2">
    <location>
        <begin position="758"/>
        <end position="768"/>
    </location>
</feature>
<evidence type="ECO:0000313" key="5">
    <source>
        <dbReference type="Proteomes" id="UP001044222"/>
    </source>
</evidence>
<feature type="compositionally biased region" description="Basic and acidic residues" evidence="2">
    <location>
        <begin position="1097"/>
        <end position="1112"/>
    </location>
</feature>
<feature type="region of interest" description="Disordered" evidence="2">
    <location>
        <begin position="1316"/>
        <end position="1335"/>
    </location>
</feature>
<keyword evidence="1" id="KW-0175">Coiled coil</keyword>
<feature type="compositionally biased region" description="Basic and acidic residues" evidence="2">
    <location>
        <begin position="688"/>
        <end position="698"/>
    </location>
</feature>
<dbReference type="GO" id="GO:0035371">
    <property type="term" value="C:microtubule plus-end"/>
    <property type="evidence" value="ECO:0007669"/>
    <property type="project" value="TreeGrafter"/>
</dbReference>
<feature type="region of interest" description="Disordered" evidence="2">
    <location>
        <begin position="814"/>
        <end position="1031"/>
    </location>
</feature>
<keyword evidence="5" id="KW-1185">Reference proteome</keyword>
<feature type="region of interest" description="Disordered" evidence="2">
    <location>
        <begin position="511"/>
        <end position="535"/>
    </location>
</feature>
<evidence type="ECO:0000313" key="4">
    <source>
        <dbReference type="EMBL" id="KAG5837997.1"/>
    </source>
</evidence>
<organism evidence="4 5">
    <name type="scientific">Anguilla anguilla</name>
    <name type="common">European freshwater eel</name>
    <name type="synonym">Muraena anguilla</name>
    <dbReference type="NCBI Taxonomy" id="7936"/>
    <lineage>
        <taxon>Eukaryota</taxon>
        <taxon>Metazoa</taxon>
        <taxon>Chordata</taxon>
        <taxon>Craniata</taxon>
        <taxon>Vertebrata</taxon>
        <taxon>Euteleostomi</taxon>
        <taxon>Actinopterygii</taxon>
        <taxon>Neopterygii</taxon>
        <taxon>Teleostei</taxon>
        <taxon>Anguilliformes</taxon>
        <taxon>Anguillidae</taxon>
        <taxon>Anguilla</taxon>
    </lineage>
</organism>
<feature type="compositionally biased region" description="Pro residues" evidence="2">
    <location>
        <begin position="881"/>
        <end position="890"/>
    </location>
</feature>
<evidence type="ECO:0000256" key="2">
    <source>
        <dbReference type="SAM" id="MobiDB-lite"/>
    </source>
</evidence>
<feature type="region of interest" description="Disordered" evidence="2">
    <location>
        <begin position="278"/>
        <end position="297"/>
    </location>
</feature>
<comment type="caution">
    <text evidence="4">The sequence shown here is derived from an EMBL/GenBank/DDBJ whole genome shotgun (WGS) entry which is preliminary data.</text>
</comment>
<protein>
    <recommendedName>
        <fullName evidence="3">Nck-associated protein 5 C-terminal domain-containing protein</fullName>
    </recommendedName>
</protein>
<dbReference type="GO" id="GO:0007019">
    <property type="term" value="P:microtubule depolymerization"/>
    <property type="evidence" value="ECO:0007669"/>
    <property type="project" value="TreeGrafter"/>
</dbReference>
<feature type="region of interest" description="Disordered" evidence="2">
    <location>
        <begin position="754"/>
        <end position="788"/>
    </location>
</feature>
<dbReference type="InterPro" id="IPR032769">
    <property type="entry name" value="NCKAP5_C"/>
</dbReference>
<feature type="compositionally biased region" description="Basic and acidic residues" evidence="2">
    <location>
        <begin position="826"/>
        <end position="847"/>
    </location>
</feature>
<name>A0A9D3LXH3_ANGAN</name>
<dbReference type="Pfam" id="PF15246">
    <property type="entry name" value="NCKAP5"/>
    <property type="match status" value="1"/>
</dbReference>
<evidence type="ECO:0000259" key="3">
    <source>
        <dbReference type="Pfam" id="PF15246"/>
    </source>
</evidence>
<dbReference type="PANTHER" id="PTHR21740">
    <property type="entry name" value="NCK-ASSOCIATED PROTEIN 5"/>
    <property type="match status" value="1"/>
</dbReference>
<feature type="region of interest" description="Disordered" evidence="2">
    <location>
        <begin position="1349"/>
        <end position="1396"/>
    </location>
</feature>
<feature type="region of interest" description="Disordered" evidence="2">
    <location>
        <begin position="150"/>
        <end position="196"/>
    </location>
</feature>
<feature type="compositionally biased region" description="Low complexity" evidence="2">
    <location>
        <begin position="1115"/>
        <end position="1130"/>
    </location>
</feature>
<feature type="region of interest" description="Disordered" evidence="2">
    <location>
        <begin position="611"/>
        <end position="639"/>
    </location>
</feature>
<feature type="domain" description="Nck-associated protein 5 C-terminal" evidence="3">
    <location>
        <begin position="1044"/>
        <end position="1347"/>
    </location>
</feature>
<dbReference type="PANTHER" id="PTHR21740:SF3">
    <property type="entry name" value="NCK-ASSOCIATED PROTEIN 5-LIKE"/>
    <property type="match status" value="1"/>
</dbReference>
<gene>
    <name evidence="4" type="ORF">ANANG_G00219090</name>
</gene>
<proteinExistence type="predicted"/>
<dbReference type="Proteomes" id="UP001044222">
    <property type="component" value="Chromosome 12"/>
</dbReference>
<feature type="compositionally biased region" description="Polar residues" evidence="2">
    <location>
        <begin position="956"/>
        <end position="975"/>
    </location>
</feature>
<sequence>MACVLGVVASGDWRLRRREGQHKDSGEIVSQVVMMSEEVNIQDCEEASEAEEGDIEPYLEGESGTQFLERLQELEAENSALALANESQREAYERCLDEVANHVVQALLNQKDLREECIKLKMRVFELERQNQTLSELLHQKLHSHLGPCQQGGPTVQHRAKTPPTVSANPAGSACQTSTKSDGEHTRNGTSGARGPALSLDALSPFLQKKAHILEVLRKLEETDPLKFHPSAGLSSYSDFSQALFSADTTFATASCPPQLKVCCPLCLHSCSDSASRDGKGEGLGAGPGEGRPQQQSCRSCQLLAHRSLQELLARTTAHSTGVEVLDGLVKPETKVAPVPNSVAVNQPCAHRHSLSASTCAPPTENGHKEHCSLPKPGGAVPHLADQNGCTHREPEAKLSLLGEVQSVTPPLKERHGDGPPICKPSHGDPDSVTVPLGKDEKHARAVAFQSLAVGPEECFFSVAAEVAKVKNSLYAATSSLPVPGCARVAYCKREAEGLSFSSSENFMSKKAGVEPNAPHEKGGTAKQPPPPAGKYKLALLPTSTSPSCLNESKPSPISSPSRLLKFLKIPSIGDRAQAANPLRLSPQLTRSSKIPCRSNNYEVYLSPATTTTHSAPTSLPKAEDASAAPTNDAGYGSHLAPKASQTLVASPASQTQPAWGTQKVPHYENLSELAVPCATPHFLSGPEYKDPLQEKRLSPPGEEGPRGLATPTEAPPCDTKPADRGDGEEGAACYQLHSHHSLPVSSAVHQSQSSCSRFHTSSSQSVAKGTEPHPALENPPTEKLLGESGHQPFQERLAALGKLKSAEDLRVDGVHSGSQEDGELEKESTATGNEERSQTAERKSEHDAEEEGCAESTDSPDDRPCPQSSLGEDPAKLPAPGLPYGPGPGLPAVSAGSTEQEAPSPRTCATMTAESPKVKAGLQPSNPDPPQVLRNYARGAATQNRALSDRAASGPHSSPSKAQCKPGQSSSQPRTAKPFQDDCSAPPVSTPAPHQKLLCRPEDRTKLTANRKKGLAYLEGPPPVPPRPVDVAVERRAPPAGPQSAIEQKVMKGIEENMLRLQVQDRGQPGETKQRASNGIASWFGLRKSKLPALSRKSDAARPKEDRREWRLVSSSSSSSSSSSFGSFSKTAGKQKVETEGLNISKLMEKAEDLRKALEEEQAFVNGVALDRPSRGHSCEVVMDPAQGQLSVMYRGVASENFMQQLLNRVDVKDGGGDMLPTHRRLSFDSKKLRPVFGQQRNGIVVPARSREEVEMGAELASNDDVTADKGLVDSMNRQRLAGCGASTHTLDSGIGTFPLPDYTGCAAVKSIPMARPRGEHDSPGKQGPTMKVPHKARTLDRELTSLEEVCPKQGNPNSTSDYGSAPEGKGSNLHLPTTIHEDEDPSKPSKNWTFPHLKASAVPTEMYLGVNEEVRTGGPSSPFRRLFVTSCDRNLL</sequence>
<dbReference type="InterPro" id="IPR026163">
    <property type="entry name" value="Nckap5l"/>
</dbReference>
<dbReference type="EMBL" id="JAFIRN010000012">
    <property type="protein sequence ID" value="KAG5837997.1"/>
    <property type="molecule type" value="Genomic_DNA"/>
</dbReference>
<dbReference type="GO" id="GO:0001578">
    <property type="term" value="P:microtubule bundle formation"/>
    <property type="evidence" value="ECO:0007669"/>
    <property type="project" value="TreeGrafter"/>
</dbReference>
<feature type="coiled-coil region" evidence="1">
    <location>
        <begin position="71"/>
        <end position="130"/>
    </location>
</feature>
<evidence type="ECO:0000256" key="1">
    <source>
        <dbReference type="SAM" id="Coils"/>
    </source>
</evidence>
<feature type="region of interest" description="Disordered" evidence="2">
    <location>
        <begin position="1095"/>
        <end position="1133"/>
    </location>
</feature>
<feature type="region of interest" description="Disordered" evidence="2">
    <location>
        <begin position="685"/>
        <end position="730"/>
    </location>
</feature>
<feature type="compositionally biased region" description="Low complexity" evidence="2">
    <location>
        <begin position="611"/>
        <end position="621"/>
    </location>
</feature>